<dbReference type="Gene3D" id="3.40.640.10">
    <property type="entry name" value="Type I PLP-dependent aspartate aminotransferase-like (Major domain)"/>
    <property type="match status" value="1"/>
</dbReference>
<keyword evidence="2 3" id="KW-0663">Pyridoxal phosphate</keyword>
<organism evidence="4 5">
    <name type="scientific">Mucilaginibacter defluvii</name>
    <dbReference type="NCBI Taxonomy" id="1196019"/>
    <lineage>
        <taxon>Bacteria</taxon>
        <taxon>Pseudomonadati</taxon>
        <taxon>Bacteroidota</taxon>
        <taxon>Sphingobacteriia</taxon>
        <taxon>Sphingobacteriales</taxon>
        <taxon>Sphingobacteriaceae</taxon>
        <taxon>Mucilaginibacter</taxon>
    </lineage>
</organism>
<evidence type="ECO:0000256" key="1">
    <source>
        <dbReference type="ARBA" id="ARBA00001933"/>
    </source>
</evidence>
<reference evidence="5" key="1">
    <citation type="journal article" date="2019" name="Int. J. Syst. Evol. Microbiol.">
        <title>The Global Catalogue of Microorganisms (GCM) 10K type strain sequencing project: providing services to taxonomists for standard genome sequencing and annotation.</title>
        <authorList>
            <consortium name="The Broad Institute Genomics Platform"/>
            <consortium name="The Broad Institute Genome Sequencing Center for Infectious Disease"/>
            <person name="Wu L."/>
            <person name="Ma J."/>
        </authorList>
    </citation>
    <scope>NUCLEOTIDE SEQUENCE [LARGE SCALE GENOMIC DNA]</scope>
    <source>
        <strain evidence="5">JCM 18283</strain>
    </source>
</reference>
<protein>
    <submittedName>
        <fullName evidence="4">Bifunctional L-alanine/L-glutamate racemase</fullName>
    </submittedName>
</protein>
<dbReference type="PANTHER" id="PTHR11808:SF80">
    <property type="entry name" value="CYSTATHIONINE GAMMA-LYASE"/>
    <property type="match status" value="1"/>
</dbReference>
<dbReference type="InterPro" id="IPR015424">
    <property type="entry name" value="PyrdxlP-dep_Trfase"/>
</dbReference>
<comment type="caution">
    <text evidence="4">The sequence shown here is derived from an EMBL/GenBank/DDBJ whole genome shotgun (WGS) entry which is preliminary data.</text>
</comment>
<dbReference type="Proteomes" id="UP001501436">
    <property type="component" value="Unassembled WGS sequence"/>
</dbReference>
<sequence>MDLSYILNELGEERGQYYNAVSPPVMQTSNFAFNTVADMRGAMGNEFDATLYSRGQNPTLNILRKKLAALDGAEDALLFSSGIAAISTAVIALVKQGDHVICVENPYSWTDKLFKQLLPKFGVTTTFVPGTSVTDFEQAIKLETRVIYLESPNTFTYELQDLQAVAELAQAKGIITIIDNSYCTPLFQQPAKLGIDLVAQSATKYISGHSDVMAGVLTGSRELIRQIFEHEFMNLGPALSPHSAWLLLRGLRTLQLRLQSSFNSTRIVTDWLTRHDAVDTVLWPFSPSFSQTELAHRQMQGCGGLFSIALKNSTYAKIESFCNSLQHMLIAVSWGGHESLVLPAIASIPPDQYDTENPRHQYIRVYIGLEDPQYLISDLEQAFEKAKSADAVYG</sequence>
<gene>
    <name evidence="4" type="primary">aar</name>
    <name evidence="4" type="ORF">GCM10023313_35740</name>
</gene>
<evidence type="ECO:0000313" key="4">
    <source>
        <dbReference type="EMBL" id="GAA4927993.1"/>
    </source>
</evidence>
<dbReference type="CDD" id="cd00614">
    <property type="entry name" value="CGS_like"/>
    <property type="match status" value="1"/>
</dbReference>
<evidence type="ECO:0000256" key="2">
    <source>
        <dbReference type="ARBA" id="ARBA00022898"/>
    </source>
</evidence>
<evidence type="ECO:0000256" key="3">
    <source>
        <dbReference type="RuleBase" id="RU362118"/>
    </source>
</evidence>
<dbReference type="InterPro" id="IPR054542">
    <property type="entry name" value="Cys_met_metab_PP"/>
</dbReference>
<accession>A0ABP9GB24</accession>
<name>A0ABP9GB24_9SPHI</name>
<dbReference type="PIRSF" id="PIRSF001434">
    <property type="entry name" value="CGS"/>
    <property type="match status" value="1"/>
</dbReference>
<comment type="similarity">
    <text evidence="3">Belongs to the trans-sulfuration enzymes family.</text>
</comment>
<dbReference type="InterPro" id="IPR015421">
    <property type="entry name" value="PyrdxlP-dep_Trfase_major"/>
</dbReference>
<dbReference type="PANTHER" id="PTHR11808">
    <property type="entry name" value="TRANS-SULFURATION ENZYME FAMILY MEMBER"/>
    <property type="match status" value="1"/>
</dbReference>
<dbReference type="SUPFAM" id="SSF53383">
    <property type="entry name" value="PLP-dependent transferases"/>
    <property type="match status" value="1"/>
</dbReference>
<dbReference type="Gene3D" id="3.90.1150.10">
    <property type="entry name" value="Aspartate Aminotransferase, domain 1"/>
    <property type="match status" value="1"/>
</dbReference>
<dbReference type="InterPro" id="IPR000277">
    <property type="entry name" value="Cys/Met-Metab_PyrdxlP-dep_enz"/>
</dbReference>
<comment type="cofactor">
    <cofactor evidence="1 3">
        <name>pyridoxal 5'-phosphate</name>
        <dbReference type="ChEBI" id="CHEBI:597326"/>
    </cofactor>
</comment>
<dbReference type="Pfam" id="PF01053">
    <property type="entry name" value="Cys_Met_Meta_PP"/>
    <property type="match status" value="1"/>
</dbReference>
<dbReference type="InterPro" id="IPR015422">
    <property type="entry name" value="PyrdxlP-dep_Trfase_small"/>
</dbReference>
<dbReference type="EMBL" id="BAABJI010000004">
    <property type="protein sequence ID" value="GAA4927993.1"/>
    <property type="molecule type" value="Genomic_DNA"/>
</dbReference>
<dbReference type="RefSeq" id="WP_345333463.1">
    <property type="nucleotide sequence ID" value="NZ_BAABJI010000004.1"/>
</dbReference>
<evidence type="ECO:0000313" key="5">
    <source>
        <dbReference type="Proteomes" id="UP001501436"/>
    </source>
</evidence>
<dbReference type="PROSITE" id="PS00868">
    <property type="entry name" value="CYS_MET_METAB_PP"/>
    <property type="match status" value="1"/>
</dbReference>
<proteinExistence type="inferred from homology"/>
<keyword evidence="5" id="KW-1185">Reference proteome</keyword>